<protein>
    <recommendedName>
        <fullName evidence="6">Zinc-ribbon domain-containing protein</fullName>
    </recommendedName>
</protein>
<dbReference type="InterPro" id="IPR026870">
    <property type="entry name" value="Zinc_ribbon_dom"/>
</dbReference>
<dbReference type="Gene3D" id="2.160.20.120">
    <property type="match status" value="1"/>
</dbReference>
<dbReference type="Proteomes" id="UP000037237">
    <property type="component" value="Unassembled WGS sequence"/>
</dbReference>
<dbReference type="PANTHER" id="PTHR40038">
    <property type="entry name" value="MEMBRANE-ASSOCIATED PROTEIN TCAA"/>
    <property type="match status" value="1"/>
</dbReference>
<evidence type="ECO:0008006" key="6">
    <source>
        <dbReference type="Google" id="ProtNLM"/>
    </source>
</evidence>
<reference evidence="4 5" key="1">
    <citation type="submission" date="2015-06" db="EMBL/GenBank/DDBJ databases">
        <title>New insights into the roles of widespread benthic archaea in carbon and nitrogen cycling.</title>
        <authorList>
            <person name="Lazar C.S."/>
            <person name="Baker B.J."/>
            <person name="Seitz K.W."/>
            <person name="Hyde A.S."/>
            <person name="Dick G.J."/>
            <person name="Hinrichs K.-U."/>
            <person name="Teske A.P."/>
        </authorList>
    </citation>
    <scope>NUCLEOTIDE SEQUENCE [LARGE SCALE GENOMIC DNA]</scope>
    <source>
        <strain evidence="4">SG8-32-1</strain>
    </source>
</reference>
<name>A0A0M0BMX5_9ARCH</name>
<evidence type="ECO:0000313" key="4">
    <source>
        <dbReference type="EMBL" id="KON29671.1"/>
    </source>
</evidence>
<gene>
    <name evidence="4" type="ORF">AC477_05620</name>
</gene>
<dbReference type="AlphaFoldDB" id="A0A0M0BMX5"/>
<accession>A0A0M0BMX5</accession>
<dbReference type="PANTHER" id="PTHR40038:SF1">
    <property type="entry name" value="MEMBRANE-ASSOCIATED PROTEIN TCAA"/>
    <property type="match status" value="1"/>
</dbReference>
<feature type="domain" description="Putative auto-transporter adhesin head GIN" evidence="2">
    <location>
        <begin position="93"/>
        <end position="276"/>
    </location>
</feature>
<feature type="domain" description="Zinc-ribbon" evidence="3">
    <location>
        <begin position="3"/>
        <end position="24"/>
    </location>
</feature>
<evidence type="ECO:0000259" key="3">
    <source>
        <dbReference type="Pfam" id="PF13240"/>
    </source>
</evidence>
<proteinExistence type="predicted"/>
<dbReference type="Pfam" id="PF13240">
    <property type="entry name" value="Zn_Ribbon_1"/>
    <property type="match status" value="1"/>
</dbReference>
<keyword evidence="1" id="KW-0812">Transmembrane</keyword>
<keyword evidence="1" id="KW-1133">Transmembrane helix</keyword>
<evidence type="ECO:0000256" key="1">
    <source>
        <dbReference type="SAM" id="Phobius"/>
    </source>
</evidence>
<keyword evidence="1" id="KW-0472">Membrane</keyword>
<feature type="transmembrane region" description="Helical" evidence="1">
    <location>
        <begin position="47"/>
        <end position="72"/>
    </location>
</feature>
<evidence type="ECO:0000259" key="2">
    <source>
        <dbReference type="Pfam" id="PF10988"/>
    </source>
</evidence>
<organism evidence="4 5">
    <name type="scientific">miscellaneous Crenarchaeota group-1 archaeon SG8-32-1</name>
    <dbReference type="NCBI Taxonomy" id="1685124"/>
    <lineage>
        <taxon>Archaea</taxon>
        <taxon>Candidatus Bathyarchaeota</taxon>
        <taxon>MCG-1</taxon>
    </lineage>
</organism>
<sequence length="296" mass="31546">MTFCTKCGNELVEGAKFCPKCGTAVDTAAIRSTRETLKKPKRKPMSIMTIALIAIVAVVIIVLLSTMFLSGWQPFGEVVGSGDLVTNEEFFSDFTAVDAGSGFSVEISESNSFSVLVTADDNVMDYVEITKSGDTLMIRVEWGYSFRSVTLKAEITMPELHSLELSGGAKGKLEEFNASNQFSVRLSGGSRLTGEFETSEDTEFYLSGGSHLSGFVGEANDLIIDASSGSHTDLSDFEVHDADVELSGGSRATINLDGRLDADLSGGSHLNYIGDPTLGDIETSGDSKISKLSIPV</sequence>
<comment type="caution">
    <text evidence="4">The sequence shown here is derived from an EMBL/GenBank/DDBJ whole genome shotgun (WGS) entry which is preliminary data.</text>
</comment>
<dbReference type="Pfam" id="PF10988">
    <property type="entry name" value="DUF2807"/>
    <property type="match status" value="1"/>
</dbReference>
<evidence type="ECO:0000313" key="5">
    <source>
        <dbReference type="Proteomes" id="UP000037237"/>
    </source>
</evidence>
<dbReference type="EMBL" id="LFWU01000147">
    <property type="protein sequence ID" value="KON29671.1"/>
    <property type="molecule type" value="Genomic_DNA"/>
</dbReference>
<dbReference type="InterPro" id="IPR021255">
    <property type="entry name" value="DUF2807"/>
</dbReference>